<dbReference type="RefSeq" id="WP_011324392.1">
    <property type="nucleotide sequence ID" value="NC_007427.1"/>
</dbReference>
<dbReference type="InterPro" id="IPR058394">
    <property type="entry name" value="DUF8081"/>
</dbReference>
<dbReference type="EMBL" id="CR936258">
    <property type="protein sequence ID" value="CAI50784.1"/>
    <property type="molecule type" value="Genomic_DNA"/>
</dbReference>
<dbReference type="GeneID" id="3694578"/>
<geneLocation type="plasmid" evidence="3 4">
    <name>PL131</name>
</geneLocation>
<keyword evidence="3" id="KW-0614">Plasmid</keyword>
<evidence type="ECO:0000313" key="3">
    <source>
        <dbReference type="EMBL" id="CAI50784.1"/>
    </source>
</evidence>
<dbReference type="AlphaFoldDB" id="Q3IM75"/>
<dbReference type="Proteomes" id="UP000002698">
    <property type="component" value="Plasmid PL131"/>
</dbReference>
<dbReference type="EnsemblBacteria" id="CAI50784">
    <property type="protein sequence ID" value="CAI50784"/>
    <property type="gene ID" value="NP_6008A"/>
</dbReference>
<protein>
    <submittedName>
        <fullName evidence="3">Uncharacterized protein</fullName>
    </submittedName>
</protein>
<name>Q3IM75_NATPD</name>
<proteinExistence type="predicted"/>
<sequence>MISIQPLRSFRPVVVTSSNDGIAIPTKIILGAVVMPMESGDSFRVVIKKSALEANDAARRLCDKEGDCVAFDSEKEAEEMAAELTRDATGEIKIQQAAPNDPADVDAYLVHFPKQRKRTPDGSLQKGWTFDTTANQYGAIGETLITAPGTPAVKHFVKQDLGPLPSDEVGSRIRTEVKTDKEEFDWETLRSAVANDWINWTPDCEIRVLIGYPPAQVHQYFCEIKSGDASFERNQQGAMDAASKNVDVLKIRVTLEGLPNEYSVKFRRVGDSSPDVNWENLLERVTPFCRDQTDLSDFY</sequence>
<dbReference type="HOGENOM" id="CLU_1109538_0_0_2"/>
<keyword evidence="4" id="KW-1185">Reference proteome</keyword>
<dbReference type="OrthoDB" id="261502at2157"/>
<dbReference type="InterPro" id="IPR059118">
    <property type="entry name" value="PDDEXK_dom_halobact"/>
</dbReference>
<organism evidence="3 4">
    <name type="scientific">Natronomonas pharaonis (strain ATCC 35678 / DSM 2160 / CIP 103997 / JCM 8858 / NBRC 14720 / NCIMB 2260 / Gabara)</name>
    <name type="common">Halobacterium pharaonis</name>
    <dbReference type="NCBI Taxonomy" id="348780"/>
    <lineage>
        <taxon>Archaea</taxon>
        <taxon>Methanobacteriati</taxon>
        <taxon>Methanobacteriota</taxon>
        <taxon>Stenosarchaea group</taxon>
        <taxon>Halobacteria</taxon>
        <taxon>Halobacteriales</taxon>
        <taxon>Natronomonadaceae</taxon>
        <taxon>Natronomonas</taxon>
    </lineage>
</organism>
<evidence type="ECO:0000259" key="1">
    <source>
        <dbReference type="Pfam" id="PF26295"/>
    </source>
</evidence>
<dbReference type="Pfam" id="PF26297">
    <property type="entry name" value="DUF8081"/>
    <property type="match status" value="1"/>
</dbReference>
<evidence type="ECO:0000259" key="2">
    <source>
        <dbReference type="Pfam" id="PF26297"/>
    </source>
</evidence>
<gene>
    <name evidence="3" type="ordered locus">NP_6008A</name>
</gene>
<feature type="domain" description="PD-(D/E)XK nuclease-like" evidence="1">
    <location>
        <begin position="135"/>
        <end position="269"/>
    </location>
</feature>
<reference evidence="3 4" key="1">
    <citation type="journal article" date="2005" name="Genome Res.">
        <title>Living with two extremes: conclusions from the genome sequence of Natronomonas pharaonis.</title>
        <authorList>
            <person name="Falb M."/>
            <person name="Pfeiffer F."/>
            <person name="Palm P."/>
            <person name="Rodewald K."/>
            <person name="Hickmann V."/>
            <person name="Tittor J."/>
            <person name="Oesterhelt D."/>
        </authorList>
    </citation>
    <scope>NUCLEOTIDE SEQUENCE [LARGE SCALE GENOMIC DNA]</scope>
    <source>
        <strain evidence="4">ATCC 35678 / DSM 2160 / CIP 103997 / JCM 8858 / NBRC 14720 / NCIMB 2260 / Gabara</strain>
    </source>
</reference>
<feature type="domain" description="DUF8081" evidence="2">
    <location>
        <begin position="43"/>
        <end position="111"/>
    </location>
</feature>
<evidence type="ECO:0000313" key="4">
    <source>
        <dbReference type="Proteomes" id="UP000002698"/>
    </source>
</evidence>
<dbReference type="Pfam" id="PF26295">
    <property type="entry name" value="PDDEXK_17"/>
    <property type="match status" value="1"/>
</dbReference>
<accession>Q3IM75</accession>
<dbReference type="KEGG" id="nph:NP_6008A"/>